<feature type="transmembrane region" description="Helical" evidence="1">
    <location>
        <begin position="30"/>
        <end position="46"/>
    </location>
</feature>
<dbReference type="InterPro" id="IPR050879">
    <property type="entry name" value="Acyltransferase_3"/>
</dbReference>
<dbReference type="GO" id="GO:0016747">
    <property type="term" value="F:acyltransferase activity, transferring groups other than amino-acyl groups"/>
    <property type="evidence" value="ECO:0007669"/>
    <property type="project" value="InterPro"/>
</dbReference>
<evidence type="ECO:0000313" key="4">
    <source>
        <dbReference type="EMBL" id="PFG20365.1"/>
    </source>
</evidence>
<accession>A0A2A9D294</accession>
<feature type="transmembrane region" description="Helical" evidence="1">
    <location>
        <begin position="190"/>
        <end position="211"/>
    </location>
</feature>
<keyword evidence="1" id="KW-0472">Membrane</keyword>
<protein>
    <submittedName>
        <fullName evidence="4">Peptidoglycan/LPS O-acetylase OafA/YrhL</fullName>
    </submittedName>
</protein>
<reference evidence="4 5" key="1">
    <citation type="submission" date="2017-10" db="EMBL/GenBank/DDBJ databases">
        <title>Sequencing the genomes of 1000 actinobacteria strains.</title>
        <authorList>
            <person name="Klenk H.-P."/>
        </authorList>
    </citation>
    <scope>NUCLEOTIDE SEQUENCE [LARGE SCALE GENOMIC DNA]</scope>
    <source>
        <strain evidence="4 5">DSM 21801</strain>
    </source>
</reference>
<keyword evidence="1" id="KW-1133">Transmembrane helix</keyword>
<sequence length="685" mass="74385">MAGGLTQERLRHEPSFAASGQRVWREDLQGLRVVAILLVGVYHVWAGRVSGGVDVFLMLSGFFVGGSLWRRVSTDRPIGMRKYLLRHVRRLVPAAATVLVATAIATVVLLPVTRWADAAGQTLASLLYAENWRLVIAGSQYGAVGADQSPWQHFWSLSVQGQLFVAVPTLMVIVGLVMRGAGRRARRLSYLWLLIVSTVVSFVYAMVLVRVDQPLAYLHTGARAWEFLLGLLLAVLLEVWRPRARSWWIAGWIGLGAIVSTGLIIDGGASFPGPATLVPLGGAALVVIAGAARTTGASRVLAWRPMATAGRYAYSFYLWHWPILVFAVVVLERNVTIAEGAMILLSSATLAVLTYHLIEEPVHHGTAGSLSRTLASGWTVVAGVALVAAPMVWFEHVDRAREIAAATMEGADLEVYPGALAVWNPEAFGVFPEVEPIPGLEAAEQDWPSVVGDSCTGNFTDSTLVRCDYGDLDSDITVVLVGGSHSEQWFSPLAAIASDRGWRLTTMLKPGCPLTMPADGESESCQEWLETVLSTLEDEAPDLVVALSTRRTEQGDAVPQTYLDVFERLTTHSDVVAIRDNPWVVDPTMPDCLAQGGECAVPLYEVISRDDPTDAFPMDRLSYIDLNDVICPDDMCRPVVGNRLVYRDGHHLTDTFMVTMQPALDARLADALTQLGWAESTPPAA</sequence>
<evidence type="ECO:0000313" key="5">
    <source>
        <dbReference type="Proteomes" id="UP000224915"/>
    </source>
</evidence>
<feature type="transmembrane region" description="Helical" evidence="1">
    <location>
        <begin position="337"/>
        <end position="358"/>
    </location>
</feature>
<evidence type="ECO:0000259" key="2">
    <source>
        <dbReference type="Pfam" id="PF01757"/>
    </source>
</evidence>
<feature type="transmembrane region" description="Helical" evidence="1">
    <location>
        <begin position="247"/>
        <end position="265"/>
    </location>
</feature>
<dbReference type="PANTHER" id="PTHR23028">
    <property type="entry name" value="ACETYLTRANSFERASE"/>
    <property type="match status" value="1"/>
</dbReference>
<keyword evidence="1" id="KW-0812">Transmembrane</keyword>
<feature type="transmembrane region" description="Helical" evidence="1">
    <location>
        <begin position="91"/>
        <end position="112"/>
    </location>
</feature>
<organism evidence="4 5">
    <name type="scientific">Serinibacter salmoneus</name>
    <dbReference type="NCBI Taxonomy" id="556530"/>
    <lineage>
        <taxon>Bacteria</taxon>
        <taxon>Bacillati</taxon>
        <taxon>Actinomycetota</taxon>
        <taxon>Actinomycetes</taxon>
        <taxon>Micrococcales</taxon>
        <taxon>Beutenbergiaceae</taxon>
        <taxon>Serinibacter</taxon>
    </lineage>
</organism>
<feature type="transmembrane region" description="Helical" evidence="1">
    <location>
        <begin position="312"/>
        <end position="331"/>
    </location>
</feature>
<feature type="domain" description="Acyltransferase 3" evidence="2">
    <location>
        <begin position="27"/>
        <end position="355"/>
    </location>
</feature>
<evidence type="ECO:0000256" key="1">
    <source>
        <dbReference type="SAM" id="Phobius"/>
    </source>
</evidence>
<evidence type="ECO:0000259" key="3">
    <source>
        <dbReference type="Pfam" id="PF19040"/>
    </source>
</evidence>
<dbReference type="Pfam" id="PF01757">
    <property type="entry name" value="Acyl_transf_3"/>
    <property type="match status" value="1"/>
</dbReference>
<name>A0A2A9D294_9MICO</name>
<feature type="transmembrane region" description="Helical" evidence="1">
    <location>
        <begin position="52"/>
        <end position="70"/>
    </location>
</feature>
<dbReference type="RefSeq" id="WP_169925932.1">
    <property type="nucleotide sequence ID" value="NZ_PDJD01000001.1"/>
</dbReference>
<feature type="domain" description="SGNH" evidence="3">
    <location>
        <begin position="463"/>
        <end position="664"/>
    </location>
</feature>
<keyword evidence="5" id="KW-1185">Reference proteome</keyword>
<feature type="transmembrane region" description="Helical" evidence="1">
    <location>
        <begin position="271"/>
        <end position="292"/>
    </location>
</feature>
<dbReference type="Pfam" id="PF19040">
    <property type="entry name" value="SGNH"/>
    <property type="match status" value="1"/>
</dbReference>
<dbReference type="PANTHER" id="PTHR23028:SF53">
    <property type="entry name" value="ACYL_TRANSF_3 DOMAIN-CONTAINING PROTEIN"/>
    <property type="match status" value="1"/>
</dbReference>
<proteinExistence type="predicted"/>
<gene>
    <name evidence="4" type="ORF">ATL40_1963</name>
</gene>
<feature type="transmembrane region" description="Helical" evidence="1">
    <location>
        <begin position="370"/>
        <end position="394"/>
    </location>
</feature>
<dbReference type="InterPro" id="IPR043968">
    <property type="entry name" value="SGNH"/>
</dbReference>
<feature type="transmembrane region" description="Helical" evidence="1">
    <location>
        <begin position="159"/>
        <end position="178"/>
    </location>
</feature>
<dbReference type="EMBL" id="PDJD01000001">
    <property type="protein sequence ID" value="PFG20365.1"/>
    <property type="molecule type" value="Genomic_DNA"/>
</dbReference>
<dbReference type="AlphaFoldDB" id="A0A2A9D294"/>
<dbReference type="Proteomes" id="UP000224915">
    <property type="component" value="Unassembled WGS sequence"/>
</dbReference>
<dbReference type="GO" id="GO:0009103">
    <property type="term" value="P:lipopolysaccharide biosynthetic process"/>
    <property type="evidence" value="ECO:0007669"/>
    <property type="project" value="TreeGrafter"/>
</dbReference>
<feature type="transmembrane region" description="Helical" evidence="1">
    <location>
        <begin position="223"/>
        <end position="240"/>
    </location>
</feature>
<dbReference type="InterPro" id="IPR002656">
    <property type="entry name" value="Acyl_transf_3_dom"/>
</dbReference>
<comment type="caution">
    <text evidence="4">The sequence shown here is derived from an EMBL/GenBank/DDBJ whole genome shotgun (WGS) entry which is preliminary data.</text>
</comment>
<dbReference type="GO" id="GO:0016020">
    <property type="term" value="C:membrane"/>
    <property type="evidence" value="ECO:0007669"/>
    <property type="project" value="TreeGrafter"/>
</dbReference>